<evidence type="ECO:0000313" key="2">
    <source>
        <dbReference type="EMBL" id="EKB31829.1"/>
    </source>
</evidence>
<evidence type="ECO:0000313" key="3">
    <source>
        <dbReference type="Proteomes" id="UP000005835"/>
    </source>
</evidence>
<evidence type="ECO:0000259" key="1">
    <source>
        <dbReference type="Pfam" id="PF08388"/>
    </source>
</evidence>
<dbReference type="RefSeq" id="WP_005434187.1">
    <property type="nucleotide sequence ID" value="NZ_JH815514.1"/>
</dbReference>
<accession>K1KJC2</accession>
<dbReference type="STRING" id="742823.HMPREF9465_00697"/>
<dbReference type="eggNOG" id="COG3344">
    <property type="taxonomic scope" value="Bacteria"/>
</dbReference>
<feature type="domain" description="Group II intron maturase-specific" evidence="1">
    <location>
        <begin position="2"/>
        <end position="52"/>
    </location>
</feature>
<dbReference type="OrthoDB" id="8538592at2"/>
<dbReference type="Proteomes" id="UP000005835">
    <property type="component" value="Unassembled WGS sequence"/>
</dbReference>
<name>K1KJC2_9BURK</name>
<dbReference type="InterPro" id="IPR013597">
    <property type="entry name" value="Mat_intron_G2"/>
</dbReference>
<dbReference type="EMBL" id="ADMG01000017">
    <property type="protein sequence ID" value="EKB31829.1"/>
    <property type="molecule type" value="Genomic_DNA"/>
</dbReference>
<dbReference type="Pfam" id="PF08388">
    <property type="entry name" value="GIIM"/>
    <property type="match status" value="1"/>
</dbReference>
<gene>
    <name evidence="2" type="ORF">HMPREF9465_00697</name>
</gene>
<dbReference type="AlphaFoldDB" id="K1KJC2"/>
<comment type="caution">
    <text evidence="2">The sequence shown here is derived from an EMBL/GenBank/DDBJ whole genome shotgun (WGS) entry which is preliminary data.</text>
</comment>
<proteinExistence type="predicted"/>
<sequence>MKAFVRGWVNYFAASTMAKFVRRTDEWLRRRIRQIYWKQWKKVRTKFAALRKLGADDRVAWEWANTRKSYWHTANSWILSTSLTNDRLRNLGWTCLGDVYK</sequence>
<reference evidence="2 3" key="1">
    <citation type="submission" date="2012-05" db="EMBL/GenBank/DDBJ databases">
        <title>The Genome Sequence of Sutterella wadsworthensis 2_1_59BFAA.</title>
        <authorList>
            <consortium name="The Broad Institute Genome Sequencing Platform"/>
            <person name="Earl A."/>
            <person name="Ward D."/>
            <person name="Feldgarden M."/>
            <person name="Gevers D."/>
            <person name="Daigneault M."/>
            <person name="Strauss J."/>
            <person name="Allen-Vercoe E."/>
            <person name="Walker B."/>
            <person name="Young S.K."/>
            <person name="Zeng Q."/>
            <person name="Gargeya S."/>
            <person name="Fitzgerald M."/>
            <person name="Haas B."/>
            <person name="Abouelleil A."/>
            <person name="Alvarado L."/>
            <person name="Arachchi H.M."/>
            <person name="Berlin A.M."/>
            <person name="Chapman S.B."/>
            <person name="Goldberg J."/>
            <person name="Griggs A."/>
            <person name="Gujja S."/>
            <person name="Hansen M."/>
            <person name="Howarth C."/>
            <person name="Imamovic A."/>
            <person name="Larimer J."/>
            <person name="McCowen C."/>
            <person name="Montmayeur A."/>
            <person name="Murphy C."/>
            <person name="Neiman D."/>
            <person name="Pearson M."/>
            <person name="Priest M."/>
            <person name="Roberts A."/>
            <person name="Saif S."/>
            <person name="Shea T."/>
            <person name="Sisk P."/>
            <person name="Sykes S."/>
            <person name="Wortman J."/>
            <person name="Nusbaum C."/>
            <person name="Birren B."/>
        </authorList>
    </citation>
    <scope>NUCLEOTIDE SEQUENCE [LARGE SCALE GENOMIC DNA]</scope>
    <source>
        <strain evidence="2 3">2_1_59BFAA</strain>
    </source>
</reference>
<dbReference type="HOGENOM" id="CLU_013584_13_2_4"/>
<organism evidence="2 3">
    <name type="scientific">Sutterella wadsworthensis 2_1_59BFAA</name>
    <dbReference type="NCBI Taxonomy" id="742823"/>
    <lineage>
        <taxon>Bacteria</taxon>
        <taxon>Pseudomonadati</taxon>
        <taxon>Pseudomonadota</taxon>
        <taxon>Betaproteobacteria</taxon>
        <taxon>Burkholderiales</taxon>
        <taxon>Sutterellaceae</taxon>
        <taxon>Sutterella</taxon>
    </lineage>
</organism>
<keyword evidence="3" id="KW-1185">Reference proteome</keyword>
<protein>
    <recommendedName>
        <fullName evidence="1">Group II intron maturase-specific domain-containing protein</fullName>
    </recommendedName>
</protein>